<sequence length="69" mass="8317">MEEEETQIMQLRDSDSEDDLIPQFKIMSLRDGIHKKVQLLTNHINSLLYDLRKQYLEKVEKEKNQIVEE</sequence>
<name>A0A8S1Q7Z7_9CILI</name>
<protein>
    <submittedName>
        <fullName evidence="1">Uncharacterized protein</fullName>
    </submittedName>
</protein>
<organism evidence="1 2">
    <name type="scientific">Paramecium sonneborni</name>
    <dbReference type="NCBI Taxonomy" id="65129"/>
    <lineage>
        <taxon>Eukaryota</taxon>
        <taxon>Sar</taxon>
        <taxon>Alveolata</taxon>
        <taxon>Ciliophora</taxon>
        <taxon>Intramacronucleata</taxon>
        <taxon>Oligohymenophorea</taxon>
        <taxon>Peniculida</taxon>
        <taxon>Parameciidae</taxon>
        <taxon>Paramecium</taxon>
    </lineage>
</organism>
<reference evidence="1" key="1">
    <citation type="submission" date="2021-01" db="EMBL/GenBank/DDBJ databases">
        <authorList>
            <consortium name="Genoscope - CEA"/>
            <person name="William W."/>
        </authorList>
    </citation>
    <scope>NUCLEOTIDE SEQUENCE</scope>
</reference>
<proteinExistence type="predicted"/>
<gene>
    <name evidence="1" type="ORF">PSON_ATCC_30995.1.T0960190</name>
</gene>
<comment type="caution">
    <text evidence="1">The sequence shown here is derived from an EMBL/GenBank/DDBJ whole genome shotgun (WGS) entry which is preliminary data.</text>
</comment>
<evidence type="ECO:0000313" key="1">
    <source>
        <dbReference type="EMBL" id="CAD8110810.1"/>
    </source>
</evidence>
<dbReference type="Proteomes" id="UP000692954">
    <property type="component" value="Unassembled WGS sequence"/>
</dbReference>
<accession>A0A8S1Q7Z7</accession>
<dbReference type="EMBL" id="CAJJDN010000096">
    <property type="protein sequence ID" value="CAD8110810.1"/>
    <property type="molecule type" value="Genomic_DNA"/>
</dbReference>
<dbReference type="OrthoDB" id="308410at2759"/>
<keyword evidence="2" id="KW-1185">Reference proteome</keyword>
<dbReference type="AlphaFoldDB" id="A0A8S1Q7Z7"/>
<evidence type="ECO:0000313" key="2">
    <source>
        <dbReference type="Proteomes" id="UP000692954"/>
    </source>
</evidence>